<keyword evidence="1" id="KW-0732">Signal</keyword>
<gene>
    <name evidence="2" type="ORF">SAMN05192573_12079</name>
</gene>
<evidence type="ECO:0008006" key="4">
    <source>
        <dbReference type="Google" id="ProtNLM"/>
    </source>
</evidence>
<dbReference type="AlphaFoldDB" id="A0A1G8KDR3"/>
<sequence length="128" mass="14755">MKKLFSLITVLTFTLFIGSVFAQTGADLKNKTPEQRAQFQTEMMTTKLELSPDQTSKVQAINLKYAQKMDPIIKSDAGRFSKFKQAKALLKEKDTELKGVFTADQFKQYQDFEAEMRDKMKEKKEAKQ</sequence>
<evidence type="ECO:0000313" key="3">
    <source>
        <dbReference type="Proteomes" id="UP000199705"/>
    </source>
</evidence>
<protein>
    <recommendedName>
        <fullName evidence="4">DUF4890 domain-containing protein</fullName>
    </recommendedName>
</protein>
<dbReference type="EMBL" id="FNCG01000020">
    <property type="protein sequence ID" value="SDI41555.1"/>
    <property type="molecule type" value="Genomic_DNA"/>
</dbReference>
<reference evidence="3" key="1">
    <citation type="submission" date="2016-10" db="EMBL/GenBank/DDBJ databases">
        <authorList>
            <person name="Varghese N."/>
            <person name="Submissions S."/>
        </authorList>
    </citation>
    <scope>NUCLEOTIDE SEQUENCE [LARGE SCALE GENOMIC DNA]</scope>
    <source>
        <strain evidence="3">Gh-67</strain>
    </source>
</reference>
<feature type="signal peptide" evidence="1">
    <location>
        <begin position="1"/>
        <end position="22"/>
    </location>
</feature>
<organism evidence="2 3">
    <name type="scientific">Mucilaginibacter gossypii</name>
    <dbReference type="NCBI Taxonomy" id="551996"/>
    <lineage>
        <taxon>Bacteria</taxon>
        <taxon>Pseudomonadati</taxon>
        <taxon>Bacteroidota</taxon>
        <taxon>Sphingobacteriia</taxon>
        <taxon>Sphingobacteriales</taxon>
        <taxon>Sphingobacteriaceae</taxon>
        <taxon>Mucilaginibacter</taxon>
    </lineage>
</organism>
<proteinExistence type="predicted"/>
<keyword evidence="3" id="KW-1185">Reference proteome</keyword>
<accession>A0A1G8KDR3</accession>
<name>A0A1G8KDR3_9SPHI</name>
<dbReference type="Proteomes" id="UP000199705">
    <property type="component" value="Unassembled WGS sequence"/>
</dbReference>
<dbReference type="RefSeq" id="WP_143020883.1">
    <property type="nucleotide sequence ID" value="NZ_FNCG01000020.1"/>
</dbReference>
<dbReference type="STRING" id="551996.SAMN05192573_12079"/>
<feature type="chain" id="PRO_5011661063" description="DUF4890 domain-containing protein" evidence="1">
    <location>
        <begin position="23"/>
        <end position="128"/>
    </location>
</feature>
<evidence type="ECO:0000313" key="2">
    <source>
        <dbReference type="EMBL" id="SDI41555.1"/>
    </source>
</evidence>
<evidence type="ECO:0000256" key="1">
    <source>
        <dbReference type="SAM" id="SignalP"/>
    </source>
</evidence>